<dbReference type="Proteomes" id="UP000675881">
    <property type="component" value="Unassembled WGS sequence"/>
</dbReference>
<comment type="caution">
    <text evidence="1">The sequence shown here is derived from an EMBL/GenBank/DDBJ whole genome shotgun (WGS) entry which is preliminary data.</text>
</comment>
<keyword evidence="2" id="KW-1185">Reference proteome</keyword>
<gene>
    <name evidence="1" type="ORF">LSAA_288</name>
</gene>
<name>A0A817FEX8_LEPSM</name>
<sequence length="108" mass="12231">MSRTVAEKFILPVSPDMVHTIFDDKSAEKFRSIPLNNNTMSRRICDIAEHLEAQLITWLQVSLELEGDEFQGATRVLSKALSPAESVLFERFRLSEIKQANGEPLTIL</sequence>
<dbReference type="EMBL" id="CAJNVT010000121">
    <property type="protein sequence ID" value="CAF2746042.1"/>
    <property type="molecule type" value="Genomic_DNA"/>
</dbReference>
<accession>A0A817FEX8</accession>
<protein>
    <submittedName>
        <fullName evidence="1">(salmon louse) hypothetical protein</fullName>
    </submittedName>
</protein>
<dbReference type="AlphaFoldDB" id="A0A817FEX8"/>
<evidence type="ECO:0000313" key="1">
    <source>
        <dbReference type="EMBL" id="CAF2746042.1"/>
    </source>
</evidence>
<evidence type="ECO:0000313" key="2">
    <source>
        <dbReference type="Proteomes" id="UP000675881"/>
    </source>
</evidence>
<proteinExistence type="predicted"/>
<organism evidence="1 2">
    <name type="scientific">Lepeophtheirus salmonis</name>
    <name type="common">Salmon louse</name>
    <name type="synonym">Caligus salmonis</name>
    <dbReference type="NCBI Taxonomy" id="72036"/>
    <lineage>
        <taxon>Eukaryota</taxon>
        <taxon>Metazoa</taxon>
        <taxon>Ecdysozoa</taxon>
        <taxon>Arthropoda</taxon>
        <taxon>Crustacea</taxon>
        <taxon>Multicrustacea</taxon>
        <taxon>Hexanauplia</taxon>
        <taxon>Copepoda</taxon>
        <taxon>Siphonostomatoida</taxon>
        <taxon>Caligidae</taxon>
        <taxon>Lepeophtheirus</taxon>
    </lineage>
</organism>
<reference evidence="1" key="1">
    <citation type="submission" date="2021-02" db="EMBL/GenBank/DDBJ databases">
        <authorList>
            <person name="Bekaert M."/>
        </authorList>
    </citation>
    <scope>NUCLEOTIDE SEQUENCE</scope>
    <source>
        <strain evidence="1">IoA-00</strain>
    </source>
</reference>